<dbReference type="RefSeq" id="WP_319074152.1">
    <property type="nucleotide sequence ID" value="NZ_JAWWMZ010000005.1"/>
</dbReference>
<dbReference type="Proteomes" id="UP001287445">
    <property type="component" value="Unassembled WGS sequence"/>
</dbReference>
<feature type="transmembrane region" description="Helical" evidence="2">
    <location>
        <begin position="42"/>
        <end position="63"/>
    </location>
</feature>
<dbReference type="PANTHER" id="PTHR42928">
    <property type="entry name" value="TRICARBOXYLATE-BINDING PROTEIN"/>
    <property type="match status" value="1"/>
</dbReference>
<name>A0AAJ2VDH3_DELAC</name>
<dbReference type="AlphaFoldDB" id="A0AAJ2VDH3"/>
<keyword evidence="2" id="KW-1133">Transmembrane helix</keyword>
<keyword evidence="2" id="KW-0812">Transmembrane</keyword>
<evidence type="ECO:0000256" key="1">
    <source>
        <dbReference type="ARBA" id="ARBA00006987"/>
    </source>
</evidence>
<dbReference type="PANTHER" id="PTHR42928:SF5">
    <property type="entry name" value="BLR1237 PROTEIN"/>
    <property type="match status" value="1"/>
</dbReference>
<dbReference type="InterPro" id="IPR005064">
    <property type="entry name" value="BUG"/>
</dbReference>
<dbReference type="Gene3D" id="3.40.190.150">
    <property type="entry name" value="Bordetella uptake gene, domain 1"/>
    <property type="match status" value="1"/>
</dbReference>
<evidence type="ECO:0000313" key="3">
    <source>
        <dbReference type="EMBL" id="MDX4954852.1"/>
    </source>
</evidence>
<comment type="similarity">
    <text evidence="1">Belongs to the UPF0065 (bug) family.</text>
</comment>
<comment type="caution">
    <text evidence="3">The sequence shown here is derived from an EMBL/GenBank/DDBJ whole genome shotgun (WGS) entry which is preliminary data.</text>
</comment>
<dbReference type="PROSITE" id="PS51318">
    <property type="entry name" value="TAT"/>
    <property type="match status" value="1"/>
</dbReference>
<accession>A0AAJ2VDH3</accession>
<gene>
    <name evidence="3" type="ORF">SGN30_15665</name>
</gene>
<dbReference type="PIRSF" id="PIRSF017082">
    <property type="entry name" value="YflP"/>
    <property type="match status" value="1"/>
</dbReference>
<reference evidence="3" key="1">
    <citation type="submission" date="2023-11" db="EMBL/GenBank/DDBJ databases">
        <title>Identification and selenium tolerance of Delftia acidovorans R3-25.</title>
        <authorList>
            <person name="Zhang S."/>
            <person name="Liu Y."/>
            <person name="Guo Y."/>
        </authorList>
    </citation>
    <scope>NUCLEOTIDE SEQUENCE</scope>
    <source>
        <strain evidence="3">R3-25</strain>
    </source>
</reference>
<dbReference type="InterPro" id="IPR006311">
    <property type="entry name" value="TAT_signal"/>
</dbReference>
<protein>
    <submittedName>
        <fullName evidence="3">Tripartite tricarboxylate transporter substrate binding protein</fullName>
    </submittedName>
</protein>
<evidence type="ECO:0000256" key="2">
    <source>
        <dbReference type="SAM" id="Phobius"/>
    </source>
</evidence>
<keyword evidence="2" id="KW-0472">Membrane</keyword>
<dbReference type="EMBL" id="JAWWMZ010000005">
    <property type="protein sequence ID" value="MDX4954852.1"/>
    <property type="molecule type" value="Genomic_DNA"/>
</dbReference>
<proteinExistence type="inferred from homology"/>
<dbReference type="Gene3D" id="3.40.190.10">
    <property type="entry name" value="Periplasmic binding protein-like II"/>
    <property type="match status" value="1"/>
</dbReference>
<evidence type="ECO:0000313" key="4">
    <source>
        <dbReference type="Proteomes" id="UP001287445"/>
    </source>
</evidence>
<dbReference type="InterPro" id="IPR042100">
    <property type="entry name" value="Bug_dom1"/>
</dbReference>
<sequence length="363" mass="38113">MAVISGTASNSGFNGQLNDRLEDRLEDRMDDRLNNRLNRRQALALAAGAVAAGPASVLAQAGFATRPVRIVVPFAAGGATDVIARILGERMAQQLGQTVVVDNKPGAAGLIGGEMVVRSAPDGLTLLLGTTSTMLTNKYLYKKTAYDPLTDLTPLSRVCMAPIALVVTADVPATNLREFMAWAQANAGKLSYGSYGIGSHGHLACAVLSDMAGAGMAHAAYRGEALMVQDMLGGRIPIGMGSLLTLKPHIDAGKLRALAVTGTRRVPLLPEVPTFAEAGYRHEAMELSGWLAIAGPRGLPVDLTRQWGEISNRAVASREGTARIIAAGFVPVDDDSPQRFGKAWAQEAPVWGRLLQSAGVQPG</sequence>
<dbReference type="Pfam" id="PF03401">
    <property type="entry name" value="TctC"/>
    <property type="match status" value="1"/>
</dbReference>
<organism evidence="3 4">
    <name type="scientific">Delftia acidovorans</name>
    <name type="common">Pseudomonas acidovorans</name>
    <name type="synonym">Comamonas acidovorans</name>
    <dbReference type="NCBI Taxonomy" id="80866"/>
    <lineage>
        <taxon>Bacteria</taxon>
        <taxon>Pseudomonadati</taxon>
        <taxon>Pseudomonadota</taxon>
        <taxon>Betaproteobacteria</taxon>
        <taxon>Burkholderiales</taxon>
        <taxon>Comamonadaceae</taxon>
        <taxon>Delftia</taxon>
    </lineage>
</organism>
<dbReference type="CDD" id="cd07012">
    <property type="entry name" value="PBP2_Bug_TTT"/>
    <property type="match status" value="1"/>
</dbReference>